<dbReference type="AlphaFoldDB" id="A0A1C6T9U9"/>
<reference evidence="3" key="1">
    <citation type="submission" date="2016-06" db="EMBL/GenBank/DDBJ databases">
        <authorList>
            <person name="Varghese N."/>
            <person name="Submissions Spin"/>
        </authorList>
    </citation>
    <scope>NUCLEOTIDE SEQUENCE [LARGE SCALE GENOMIC DNA]</scope>
    <source>
        <strain evidence="3">DSM 43817</strain>
    </source>
</reference>
<keyword evidence="3" id="KW-1185">Reference proteome</keyword>
<evidence type="ECO:0000313" key="3">
    <source>
        <dbReference type="Proteomes" id="UP000198959"/>
    </source>
</evidence>
<dbReference type="STRING" id="145854.GA0074692_5004"/>
<name>A0A1C6T9U9_9ACTN</name>
<keyword evidence="1" id="KW-1133">Transmembrane helix</keyword>
<accession>A0A1C6T9U9</accession>
<keyword evidence="1" id="KW-0472">Membrane</keyword>
<evidence type="ECO:0000256" key="1">
    <source>
        <dbReference type="SAM" id="Phobius"/>
    </source>
</evidence>
<dbReference type="Proteomes" id="UP000198959">
    <property type="component" value="Unassembled WGS sequence"/>
</dbReference>
<proteinExistence type="predicted"/>
<organism evidence="2 3">
    <name type="scientific">Micromonospora pallida</name>
    <dbReference type="NCBI Taxonomy" id="145854"/>
    <lineage>
        <taxon>Bacteria</taxon>
        <taxon>Bacillati</taxon>
        <taxon>Actinomycetota</taxon>
        <taxon>Actinomycetes</taxon>
        <taxon>Micromonosporales</taxon>
        <taxon>Micromonosporaceae</taxon>
        <taxon>Micromonospora</taxon>
    </lineage>
</organism>
<sequence>MAVVARLADDVVMRSRRWVIIGAGGVVAAGLVASAVAFGLQGVEVASWLAGAASLVVAVSAVVLAPSGTSASGPGAVEPPAGQKSIVVGGDLTGIASTGDNATNSQHR</sequence>
<evidence type="ECO:0000313" key="2">
    <source>
        <dbReference type="EMBL" id="SCL38417.1"/>
    </source>
</evidence>
<dbReference type="EMBL" id="FMHW01000002">
    <property type="protein sequence ID" value="SCL38417.1"/>
    <property type="molecule type" value="Genomic_DNA"/>
</dbReference>
<feature type="transmembrane region" description="Helical" evidence="1">
    <location>
        <begin position="18"/>
        <end position="40"/>
    </location>
</feature>
<keyword evidence="1" id="KW-0812">Transmembrane</keyword>
<protein>
    <submittedName>
        <fullName evidence="2">Uncharacterized protein</fullName>
    </submittedName>
</protein>
<gene>
    <name evidence="2" type="ORF">GA0074692_5004</name>
</gene>
<feature type="transmembrane region" description="Helical" evidence="1">
    <location>
        <begin position="46"/>
        <end position="65"/>
    </location>
</feature>